<name>A0A427ATT0_ENSVE</name>
<dbReference type="Proteomes" id="UP000287651">
    <property type="component" value="Unassembled WGS sequence"/>
</dbReference>
<protein>
    <submittedName>
        <fullName evidence="1">Uncharacterized protein</fullName>
    </submittedName>
</protein>
<gene>
    <name evidence="1" type="ORF">B296_00021536</name>
</gene>
<proteinExistence type="predicted"/>
<dbReference type="EMBL" id="AMZH03001336">
    <property type="protein sequence ID" value="RRT79679.1"/>
    <property type="molecule type" value="Genomic_DNA"/>
</dbReference>
<accession>A0A427ATT0</accession>
<comment type="caution">
    <text evidence="1">The sequence shown here is derived from an EMBL/GenBank/DDBJ whole genome shotgun (WGS) entry which is preliminary data.</text>
</comment>
<sequence length="100" mass="11343">MYDLLYIILPLENYDLSLLDIYPVGVTFLYTFFPLKVSETTIPFRLLRLAEQLVSCSAPANALARLRLFANIVSDAPFKVITQYLPLCTVLSFTKRPALP</sequence>
<dbReference type="AlphaFoldDB" id="A0A427ATT0"/>
<organism evidence="1 2">
    <name type="scientific">Ensete ventricosum</name>
    <name type="common">Abyssinian banana</name>
    <name type="synonym">Musa ensete</name>
    <dbReference type="NCBI Taxonomy" id="4639"/>
    <lineage>
        <taxon>Eukaryota</taxon>
        <taxon>Viridiplantae</taxon>
        <taxon>Streptophyta</taxon>
        <taxon>Embryophyta</taxon>
        <taxon>Tracheophyta</taxon>
        <taxon>Spermatophyta</taxon>
        <taxon>Magnoliopsida</taxon>
        <taxon>Liliopsida</taxon>
        <taxon>Zingiberales</taxon>
        <taxon>Musaceae</taxon>
        <taxon>Ensete</taxon>
    </lineage>
</organism>
<evidence type="ECO:0000313" key="2">
    <source>
        <dbReference type="Proteomes" id="UP000287651"/>
    </source>
</evidence>
<reference evidence="1 2" key="1">
    <citation type="journal article" date="2014" name="Agronomy (Basel)">
        <title>A Draft Genome Sequence for Ensete ventricosum, the Drought-Tolerant Tree Against Hunger.</title>
        <authorList>
            <person name="Harrison J."/>
            <person name="Moore K.A."/>
            <person name="Paszkiewicz K."/>
            <person name="Jones T."/>
            <person name="Grant M."/>
            <person name="Ambacheew D."/>
            <person name="Muzemil S."/>
            <person name="Studholme D.J."/>
        </authorList>
    </citation>
    <scope>NUCLEOTIDE SEQUENCE [LARGE SCALE GENOMIC DNA]</scope>
</reference>
<evidence type="ECO:0000313" key="1">
    <source>
        <dbReference type="EMBL" id="RRT79679.1"/>
    </source>
</evidence>